<dbReference type="InterPro" id="IPR004827">
    <property type="entry name" value="bZIP"/>
</dbReference>
<feature type="region of interest" description="Disordered" evidence="1">
    <location>
        <begin position="473"/>
        <end position="511"/>
    </location>
</feature>
<feature type="compositionally biased region" description="Polar residues" evidence="1">
    <location>
        <begin position="331"/>
        <end position="350"/>
    </location>
</feature>
<evidence type="ECO:0000259" key="2">
    <source>
        <dbReference type="Pfam" id="PF07716"/>
    </source>
</evidence>
<feature type="compositionally biased region" description="Low complexity" evidence="1">
    <location>
        <begin position="105"/>
        <end position="116"/>
    </location>
</feature>
<organism evidence="3 4">
    <name type="scientific">Steinernema glaseri</name>
    <dbReference type="NCBI Taxonomy" id="37863"/>
    <lineage>
        <taxon>Eukaryota</taxon>
        <taxon>Metazoa</taxon>
        <taxon>Ecdysozoa</taxon>
        <taxon>Nematoda</taxon>
        <taxon>Chromadorea</taxon>
        <taxon>Rhabditida</taxon>
        <taxon>Tylenchina</taxon>
        <taxon>Panagrolaimomorpha</taxon>
        <taxon>Strongyloidoidea</taxon>
        <taxon>Steinernematidae</taxon>
        <taxon>Steinernema</taxon>
    </lineage>
</organism>
<feature type="compositionally biased region" description="Polar residues" evidence="1">
    <location>
        <begin position="605"/>
        <end position="620"/>
    </location>
</feature>
<feature type="region of interest" description="Disordered" evidence="1">
    <location>
        <begin position="1"/>
        <end position="30"/>
    </location>
</feature>
<dbReference type="Proteomes" id="UP000095287">
    <property type="component" value="Unplaced"/>
</dbReference>
<dbReference type="CDD" id="cd14686">
    <property type="entry name" value="bZIP"/>
    <property type="match status" value="1"/>
</dbReference>
<feature type="compositionally biased region" description="Basic and acidic residues" evidence="1">
    <location>
        <begin position="68"/>
        <end position="78"/>
    </location>
</feature>
<feature type="region of interest" description="Disordered" evidence="1">
    <location>
        <begin position="330"/>
        <end position="350"/>
    </location>
</feature>
<feature type="region of interest" description="Disordered" evidence="1">
    <location>
        <begin position="56"/>
        <end position="127"/>
    </location>
</feature>
<dbReference type="WBParaSite" id="L893_g11189.t1">
    <property type="protein sequence ID" value="L893_g11189.t1"/>
    <property type="gene ID" value="L893_g11189"/>
</dbReference>
<dbReference type="GO" id="GO:0003700">
    <property type="term" value="F:DNA-binding transcription factor activity"/>
    <property type="evidence" value="ECO:0007669"/>
    <property type="project" value="InterPro"/>
</dbReference>
<feature type="region of interest" description="Disordered" evidence="1">
    <location>
        <begin position="583"/>
        <end position="633"/>
    </location>
</feature>
<dbReference type="Pfam" id="PF07716">
    <property type="entry name" value="bZIP_2"/>
    <property type="match status" value="1"/>
</dbReference>
<dbReference type="AlphaFoldDB" id="A0A1I7XZG1"/>
<keyword evidence="3" id="KW-1185">Reference proteome</keyword>
<accession>A0A1I7XZG1</accession>
<evidence type="ECO:0000313" key="4">
    <source>
        <dbReference type="WBParaSite" id="L893_g11189.t1"/>
    </source>
</evidence>
<evidence type="ECO:0000313" key="3">
    <source>
        <dbReference type="Proteomes" id="UP000095287"/>
    </source>
</evidence>
<reference evidence="4" key="1">
    <citation type="submission" date="2016-11" db="UniProtKB">
        <authorList>
            <consortium name="WormBaseParasite"/>
        </authorList>
    </citation>
    <scope>IDENTIFICATION</scope>
</reference>
<proteinExistence type="predicted"/>
<sequence length="633" mass="69308">MPPPRKKGQVSQGTERTRKFREKQKQDADQLREKIQSLEEKIQFLEQQNSRLKTDCAMGNCHGQSPQSEHDRGGRKYSENGSDTISNCATLSTCSSPTSGFSRTHSGSESDGSFHSSHAHLSNNPNSYQELSHTYAAEAAPPTFDPNLSPAYSAPPPEGPPPQGGDDEARFGFSHFNGAMRAMTNDASSEAPHPNPAPDPNCVVPQWGNDVLSAEEDLSMEVQLLIRRLRDENKRLLEREKACMCLQPCQLDATEDGSAALSDHQNQSGLMLEEGDIANLISPLTDMPLEESFTSQDDGNWNFKVPPHPVTLDDIEPTLTGAIIGTDPFFGSNSELPDDWNQSDSQKTSYPGPNELSFCPHPQKPIGTILQTPTGIYHDCQPPPQPTTNTSPSPGDSTHCLLPQEATNTEFINCQEAPQPLVNTHRSSNKVPHHDSYAYQETPLATHVTNPSRETFEVLPQEETNSSAIGSFNGQEAAQQPPGPAQRSPNKVPRHTYQDTPHLGTPVPNPSREIYEVPQPVMAARASAENSVLPLDEDITRVILEEFPLQEKLFHFTDTTGASASYKVVITALQVSPIQVITRKRHSSGNPSHHPSPLKRPRPTQHVTPTSPPYQYSTNQPVPPVVVLGTTSA</sequence>
<feature type="compositionally biased region" description="Pro residues" evidence="1">
    <location>
        <begin position="153"/>
        <end position="163"/>
    </location>
</feature>
<feature type="domain" description="BZIP" evidence="2">
    <location>
        <begin position="18"/>
        <end position="54"/>
    </location>
</feature>
<feature type="region of interest" description="Disordered" evidence="1">
    <location>
        <begin position="140"/>
        <end position="172"/>
    </location>
</feature>
<evidence type="ECO:0000256" key="1">
    <source>
        <dbReference type="SAM" id="MobiDB-lite"/>
    </source>
</evidence>
<name>A0A1I7XZG1_9BILA</name>
<feature type="compositionally biased region" description="Polar residues" evidence="1">
    <location>
        <begin position="79"/>
        <end position="104"/>
    </location>
</feature>
<protein>
    <submittedName>
        <fullName evidence="4">BZIP domain-containing protein</fullName>
    </submittedName>
</protein>